<proteinExistence type="predicted"/>
<keyword evidence="1" id="KW-0812">Transmembrane</keyword>
<reference evidence="2 3" key="1">
    <citation type="submission" date="2018-07" db="EMBL/GenBank/DDBJ databases">
        <title>Genomic Encyclopedia of Type Strains, Phase III (KMG-III): the genomes of soil and plant-associated and newly described type strains.</title>
        <authorList>
            <person name="Whitman W."/>
        </authorList>
    </citation>
    <scope>NUCLEOTIDE SEQUENCE [LARGE SCALE GENOMIC DNA]</scope>
    <source>
        <strain evidence="2 3">CECT 8525</strain>
    </source>
</reference>
<evidence type="ECO:0000313" key="3">
    <source>
        <dbReference type="Proteomes" id="UP000253345"/>
    </source>
</evidence>
<protein>
    <submittedName>
        <fullName evidence="2">Uncharacterized protein</fullName>
    </submittedName>
</protein>
<keyword evidence="1" id="KW-1133">Transmembrane helix</keyword>
<comment type="caution">
    <text evidence="2">The sequence shown here is derived from an EMBL/GenBank/DDBJ whole genome shotgun (WGS) entry which is preliminary data.</text>
</comment>
<keyword evidence="3" id="KW-1185">Reference proteome</keyword>
<accession>A0A368YL62</accession>
<evidence type="ECO:0000256" key="1">
    <source>
        <dbReference type="SAM" id="Phobius"/>
    </source>
</evidence>
<sequence>MVAILRGRQADGWVPGANADISEPPARLRDFFLAAILGVAGLIGIAAMTLLGPGTSGQFLVVGPPALGRDGVIGIVFRAQGAVVDVGGLPNIAIAAADRPDFTQALRAEGAWLVMPSPRIFGCFTGTGASGK</sequence>
<organism evidence="2 3">
    <name type="scientific">Paracoccus lutimaris</name>
    <dbReference type="NCBI Taxonomy" id="1490030"/>
    <lineage>
        <taxon>Bacteria</taxon>
        <taxon>Pseudomonadati</taxon>
        <taxon>Pseudomonadota</taxon>
        <taxon>Alphaproteobacteria</taxon>
        <taxon>Rhodobacterales</taxon>
        <taxon>Paracoccaceae</taxon>
        <taxon>Paracoccus</taxon>
    </lineage>
</organism>
<evidence type="ECO:0000313" key="2">
    <source>
        <dbReference type="EMBL" id="RCW79627.1"/>
    </source>
</evidence>
<gene>
    <name evidence="2" type="ORF">DFP89_12419</name>
</gene>
<dbReference type="OrthoDB" id="7779036at2"/>
<name>A0A368YL62_9RHOB</name>
<dbReference type="EMBL" id="QPJL01000024">
    <property type="protein sequence ID" value="RCW79627.1"/>
    <property type="molecule type" value="Genomic_DNA"/>
</dbReference>
<dbReference type="AlphaFoldDB" id="A0A368YL62"/>
<dbReference type="RefSeq" id="WP_114350471.1">
    <property type="nucleotide sequence ID" value="NZ_QPJL01000024.1"/>
</dbReference>
<feature type="transmembrane region" description="Helical" evidence="1">
    <location>
        <begin position="31"/>
        <end position="51"/>
    </location>
</feature>
<dbReference type="Proteomes" id="UP000253345">
    <property type="component" value="Unassembled WGS sequence"/>
</dbReference>
<keyword evidence="1" id="KW-0472">Membrane</keyword>